<name>A0A1D8GAL8_9ACTN</name>
<dbReference type="GeneID" id="33068200"/>
<dbReference type="AlphaFoldDB" id="A0A1D8GAL8"/>
<dbReference type="EMBL" id="CP017316">
    <property type="protein sequence ID" value="AOT62474.1"/>
    <property type="molecule type" value="Genomic_DNA"/>
</dbReference>
<dbReference type="RefSeq" id="WP_069979251.1">
    <property type="nucleotide sequence ID" value="NZ_CP017316.1"/>
</dbReference>
<reference evidence="2 3" key="1">
    <citation type="submission" date="2016-09" db="EMBL/GenBank/DDBJ databases">
        <title>Streptomyces rubrolavendulae MJM4426 Genome sequencing and assembly.</title>
        <authorList>
            <person name="Kim J.-G."/>
        </authorList>
    </citation>
    <scope>NUCLEOTIDE SEQUENCE [LARGE SCALE GENOMIC DNA]</scope>
    <source>
        <strain evidence="2 3">MJM4426</strain>
    </source>
</reference>
<feature type="compositionally biased region" description="Low complexity" evidence="1">
    <location>
        <begin position="1"/>
        <end position="22"/>
    </location>
</feature>
<evidence type="ECO:0000313" key="3">
    <source>
        <dbReference type="Proteomes" id="UP000095349"/>
    </source>
</evidence>
<protein>
    <submittedName>
        <fullName evidence="2">Uncharacterized protein</fullName>
    </submittedName>
</protein>
<dbReference type="PATRIC" id="fig|285473.5.peg.5661"/>
<keyword evidence="3" id="KW-1185">Reference proteome</keyword>
<gene>
    <name evidence="2" type="ORF">A4G23_05372</name>
</gene>
<dbReference type="STRING" id="285473.A4G23_05372"/>
<evidence type="ECO:0000313" key="2">
    <source>
        <dbReference type="EMBL" id="AOT62474.1"/>
    </source>
</evidence>
<dbReference type="OrthoDB" id="8948090at2"/>
<evidence type="ECO:0000256" key="1">
    <source>
        <dbReference type="SAM" id="MobiDB-lite"/>
    </source>
</evidence>
<sequence>MTGTTGTTGAAGTPGAPAATGPLRPAFHEGQVLSAADLTAAVGHARGLAARHTRHQHDWGVAEGLGLTAEPRTDPLTGARAVEVTVAPGVAVDGTGREIVLTAPAVLRESDFDEVNGADPPTDEPYPVFLTAADRTPPAAPAPLSCAPGATATRVEETYRLLFGRLGDERLAAEQRPPAVGAPPADPPARWLVLLGYVRWTDGHFTAVSTEARGVGVRFTGVRADTVAARSGALALRTRPEAEEGEPALVLSGGEQPSLVFGLYRGSGAVAPLMTVAANGNLTVEGSLSGRLQAGSTLVASGTATDGMLLPLPEGVAPEQVADGRVALHVLLTPRTPALPTDSTLASPVEAGVDGDRRVRCRTRLHDPLAAPAEVAERPCAVDYIVVAAVAAVASTNGGG</sequence>
<organism evidence="2 3">
    <name type="scientific">Streptomyces rubrolavendulae</name>
    <dbReference type="NCBI Taxonomy" id="285473"/>
    <lineage>
        <taxon>Bacteria</taxon>
        <taxon>Bacillati</taxon>
        <taxon>Actinomycetota</taxon>
        <taxon>Actinomycetes</taxon>
        <taxon>Kitasatosporales</taxon>
        <taxon>Streptomycetaceae</taxon>
        <taxon>Streptomyces</taxon>
    </lineage>
</organism>
<proteinExistence type="predicted"/>
<dbReference type="KEGG" id="srn:A4G23_05372"/>
<feature type="region of interest" description="Disordered" evidence="1">
    <location>
        <begin position="1"/>
        <end position="24"/>
    </location>
</feature>
<dbReference type="Proteomes" id="UP000095349">
    <property type="component" value="Chromosome"/>
</dbReference>
<accession>A0A1D8GAL8</accession>